<dbReference type="EMBL" id="AKGD01000003">
    <property type="protein sequence ID" value="EIT68710.1"/>
    <property type="molecule type" value="Genomic_DNA"/>
</dbReference>
<reference evidence="1 2" key="1">
    <citation type="journal article" date="2012" name="J. Bacteriol.">
        <title>Genome Sequence of n-Alkane-Degrading Hydrocarboniphaga effusa Strain AP103T (ATCC BAA-332T).</title>
        <authorList>
            <person name="Chang H.K."/>
            <person name="Zylstra G.J."/>
            <person name="Chae J.C."/>
        </authorList>
    </citation>
    <scope>NUCLEOTIDE SEQUENCE [LARGE SCALE GENOMIC DNA]</scope>
    <source>
        <strain evidence="1 2">AP103</strain>
    </source>
</reference>
<evidence type="ECO:0000313" key="1">
    <source>
        <dbReference type="EMBL" id="EIT68710.1"/>
    </source>
</evidence>
<evidence type="ECO:0000313" key="2">
    <source>
        <dbReference type="Proteomes" id="UP000003704"/>
    </source>
</evidence>
<proteinExistence type="predicted"/>
<name>I8T449_9GAMM</name>
<keyword evidence="2" id="KW-1185">Reference proteome</keyword>
<accession>I8T449</accession>
<gene>
    <name evidence="1" type="ORF">WQQ_39050</name>
</gene>
<protein>
    <submittedName>
        <fullName evidence="1">Uncharacterized protein</fullName>
    </submittedName>
</protein>
<dbReference type="AlphaFoldDB" id="I8T449"/>
<sequence>MLKFINMAHLPTLQRTEFQLGSASALSLPLCSSPAAGFLAPTNPARANQSIKPTSTPPLRSGVAAAYARRWAHMS</sequence>
<dbReference type="Proteomes" id="UP000003704">
    <property type="component" value="Unassembled WGS sequence"/>
</dbReference>
<organism evidence="1 2">
    <name type="scientific">Hydrocarboniphaga effusa AP103</name>
    <dbReference type="NCBI Taxonomy" id="1172194"/>
    <lineage>
        <taxon>Bacteria</taxon>
        <taxon>Pseudomonadati</taxon>
        <taxon>Pseudomonadota</taxon>
        <taxon>Gammaproteobacteria</taxon>
        <taxon>Nevskiales</taxon>
        <taxon>Nevskiaceae</taxon>
        <taxon>Hydrocarboniphaga</taxon>
    </lineage>
</organism>
<comment type="caution">
    <text evidence="1">The sequence shown here is derived from an EMBL/GenBank/DDBJ whole genome shotgun (WGS) entry which is preliminary data.</text>
</comment>